<comment type="caution">
    <text evidence="2">The sequence shown here is derived from an EMBL/GenBank/DDBJ whole genome shotgun (WGS) entry which is preliminary data.</text>
</comment>
<keyword evidence="3" id="KW-1185">Reference proteome</keyword>
<dbReference type="CDD" id="cd01836">
    <property type="entry name" value="FeeA_FeeB_like"/>
    <property type="match status" value="1"/>
</dbReference>
<name>A0ABQ3KRF0_9PSEU</name>
<dbReference type="InterPro" id="IPR013830">
    <property type="entry name" value="SGNH_hydro"/>
</dbReference>
<dbReference type="InterPro" id="IPR036514">
    <property type="entry name" value="SGNH_hydro_sf"/>
</dbReference>
<evidence type="ECO:0000313" key="2">
    <source>
        <dbReference type="EMBL" id="GHG48681.1"/>
    </source>
</evidence>
<proteinExistence type="predicted"/>
<gene>
    <name evidence="2" type="ORF">GCM10017567_84140</name>
</gene>
<dbReference type="PANTHER" id="PTHR30383:SF5">
    <property type="entry name" value="SGNH HYDROLASE-TYPE ESTERASE DOMAIN-CONTAINING PROTEIN"/>
    <property type="match status" value="1"/>
</dbReference>
<dbReference type="InterPro" id="IPR051532">
    <property type="entry name" value="Ester_Hydrolysis_Enzymes"/>
</dbReference>
<dbReference type="GO" id="GO:0016787">
    <property type="term" value="F:hydrolase activity"/>
    <property type="evidence" value="ECO:0007669"/>
    <property type="project" value="UniProtKB-KW"/>
</dbReference>
<feature type="domain" description="SGNH hydrolase-type esterase" evidence="1">
    <location>
        <begin position="27"/>
        <end position="202"/>
    </location>
</feature>
<dbReference type="SUPFAM" id="SSF52266">
    <property type="entry name" value="SGNH hydrolase"/>
    <property type="match status" value="1"/>
</dbReference>
<dbReference type="Gene3D" id="3.40.50.1110">
    <property type="entry name" value="SGNH hydrolase"/>
    <property type="match status" value="1"/>
</dbReference>
<organism evidence="2 3">
    <name type="scientific">Amycolatopsis bullii</name>
    <dbReference type="NCBI Taxonomy" id="941987"/>
    <lineage>
        <taxon>Bacteria</taxon>
        <taxon>Bacillati</taxon>
        <taxon>Actinomycetota</taxon>
        <taxon>Actinomycetes</taxon>
        <taxon>Pseudonocardiales</taxon>
        <taxon>Pseudonocardiaceae</taxon>
        <taxon>Amycolatopsis</taxon>
    </lineage>
</organism>
<reference evidence="3" key="1">
    <citation type="journal article" date="2019" name="Int. J. Syst. Evol. Microbiol.">
        <title>The Global Catalogue of Microorganisms (GCM) 10K type strain sequencing project: providing services to taxonomists for standard genome sequencing and annotation.</title>
        <authorList>
            <consortium name="The Broad Institute Genomics Platform"/>
            <consortium name="The Broad Institute Genome Sequencing Center for Infectious Disease"/>
            <person name="Wu L."/>
            <person name="Ma J."/>
        </authorList>
    </citation>
    <scope>NUCLEOTIDE SEQUENCE [LARGE SCALE GENOMIC DNA]</scope>
    <source>
        <strain evidence="3">CGMCC 4.7680</strain>
    </source>
</reference>
<dbReference type="PANTHER" id="PTHR30383">
    <property type="entry name" value="THIOESTERASE 1/PROTEASE 1/LYSOPHOSPHOLIPASE L1"/>
    <property type="match status" value="1"/>
</dbReference>
<dbReference type="Pfam" id="PF13472">
    <property type="entry name" value="Lipase_GDSL_2"/>
    <property type="match status" value="1"/>
</dbReference>
<dbReference type="Proteomes" id="UP000649955">
    <property type="component" value="Unassembled WGS sequence"/>
</dbReference>
<sequence>MTSSPTGNNDGVATLYPVMTAPLRFCVLGDSLAAGVGSTREDDTLGRRLTRRLLDAGHTVRLRTFGVPGARSDDLERQVGVALGEGVDLALIVIGANDLAGFVSPAVGARQLHDAVARLVRAGARVIVVPAPDLGIVARVPAAYRQLVSAASGHYAQAQAEAAIRAGGAVAAAGPELAARFAAEPALFSADRFHPSSAGYAVIAEGLAPHVLAAAAHLAA</sequence>
<evidence type="ECO:0000313" key="3">
    <source>
        <dbReference type="Proteomes" id="UP000649955"/>
    </source>
</evidence>
<evidence type="ECO:0000259" key="1">
    <source>
        <dbReference type="Pfam" id="PF13472"/>
    </source>
</evidence>
<accession>A0ABQ3KRF0</accession>
<keyword evidence="2" id="KW-0378">Hydrolase</keyword>
<protein>
    <submittedName>
        <fullName evidence="2">SGNH hydrolase</fullName>
    </submittedName>
</protein>
<dbReference type="EMBL" id="BNAW01000074">
    <property type="protein sequence ID" value="GHG48681.1"/>
    <property type="molecule type" value="Genomic_DNA"/>
</dbReference>